<reference evidence="2" key="1">
    <citation type="journal article" date="2013" name="Nature">
        <title>Draft genome of the wheat A-genome progenitor Triticum urartu.</title>
        <authorList>
            <person name="Ling H.Q."/>
            <person name="Zhao S."/>
            <person name="Liu D."/>
            <person name="Wang J."/>
            <person name="Sun H."/>
            <person name="Zhang C."/>
            <person name="Fan H."/>
            <person name="Li D."/>
            <person name="Dong L."/>
            <person name="Tao Y."/>
            <person name="Gao C."/>
            <person name="Wu H."/>
            <person name="Li Y."/>
            <person name="Cui Y."/>
            <person name="Guo X."/>
            <person name="Zheng S."/>
            <person name="Wang B."/>
            <person name="Yu K."/>
            <person name="Liang Q."/>
            <person name="Yang W."/>
            <person name="Lou X."/>
            <person name="Chen J."/>
            <person name="Feng M."/>
            <person name="Jian J."/>
            <person name="Zhang X."/>
            <person name="Luo G."/>
            <person name="Jiang Y."/>
            <person name="Liu J."/>
            <person name="Wang Z."/>
            <person name="Sha Y."/>
            <person name="Zhang B."/>
            <person name="Wu H."/>
            <person name="Tang D."/>
            <person name="Shen Q."/>
            <person name="Xue P."/>
            <person name="Zou S."/>
            <person name="Wang X."/>
            <person name="Liu X."/>
            <person name="Wang F."/>
            <person name="Yang Y."/>
            <person name="An X."/>
            <person name="Dong Z."/>
            <person name="Zhang K."/>
            <person name="Zhang X."/>
            <person name="Luo M.C."/>
            <person name="Dvorak J."/>
            <person name="Tong Y."/>
            <person name="Wang J."/>
            <person name="Yang H."/>
            <person name="Li Z."/>
            <person name="Wang D."/>
            <person name="Zhang A."/>
            <person name="Wang J."/>
        </authorList>
    </citation>
    <scope>NUCLEOTIDE SEQUENCE</scope>
    <source>
        <strain evidence="2">cv. G1812</strain>
    </source>
</reference>
<protein>
    <submittedName>
        <fullName evidence="1">Uncharacterized protein</fullName>
    </submittedName>
</protein>
<proteinExistence type="predicted"/>
<evidence type="ECO:0000313" key="2">
    <source>
        <dbReference type="Proteomes" id="UP000015106"/>
    </source>
</evidence>
<dbReference type="EnsemblPlants" id="TuG1812G0300003922.01.T02">
    <property type="protein sequence ID" value="TuG1812G0300003922.01.T02"/>
    <property type="gene ID" value="TuG1812G0300003922.01"/>
</dbReference>
<evidence type="ECO:0000313" key="1">
    <source>
        <dbReference type="EnsemblPlants" id="TuG1812G0300003922.01.T01"/>
    </source>
</evidence>
<reference evidence="1" key="3">
    <citation type="submission" date="2022-06" db="UniProtKB">
        <authorList>
            <consortium name="EnsemblPlants"/>
        </authorList>
    </citation>
    <scope>IDENTIFICATION</scope>
</reference>
<organism evidence="1 2">
    <name type="scientific">Triticum urartu</name>
    <name type="common">Red wild einkorn</name>
    <name type="synonym">Crithodium urartu</name>
    <dbReference type="NCBI Taxonomy" id="4572"/>
    <lineage>
        <taxon>Eukaryota</taxon>
        <taxon>Viridiplantae</taxon>
        <taxon>Streptophyta</taxon>
        <taxon>Embryophyta</taxon>
        <taxon>Tracheophyta</taxon>
        <taxon>Spermatophyta</taxon>
        <taxon>Magnoliopsida</taxon>
        <taxon>Liliopsida</taxon>
        <taxon>Poales</taxon>
        <taxon>Poaceae</taxon>
        <taxon>BOP clade</taxon>
        <taxon>Pooideae</taxon>
        <taxon>Triticodae</taxon>
        <taxon>Triticeae</taxon>
        <taxon>Triticinae</taxon>
        <taxon>Triticum</taxon>
    </lineage>
</organism>
<dbReference type="EnsemblPlants" id="TuG1812G0300003922.01.T01">
    <property type="protein sequence ID" value="TuG1812G0300003922.01.T01"/>
    <property type="gene ID" value="TuG1812G0300003922.01"/>
</dbReference>
<sequence length="49" mass="5440">MKCTPELAHCQSVLVLNHGHGGGNSSYNNVIEGIHRKFIEKLSIQHEGR</sequence>
<dbReference type="Proteomes" id="UP000015106">
    <property type="component" value="Chromosome 3"/>
</dbReference>
<dbReference type="AlphaFoldDB" id="A0A8R7PWV0"/>
<keyword evidence="2" id="KW-1185">Reference proteome</keyword>
<dbReference type="Gramene" id="TuG1812G0300003922.01.T01">
    <property type="protein sequence ID" value="TuG1812G0300003922.01.T01"/>
    <property type="gene ID" value="TuG1812G0300003922.01"/>
</dbReference>
<reference evidence="1" key="2">
    <citation type="submission" date="2018-03" db="EMBL/GenBank/DDBJ databases">
        <title>The Triticum urartu genome reveals the dynamic nature of wheat genome evolution.</title>
        <authorList>
            <person name="Ling H."/>
            <person name="Ma B."/>
            <person name="Shi X."/>
            <person name="Liu H."/>
            <person name="Dong L."/>
            <person name="Sun H."/>
            <person name="Cao Y."/>
            <person name="Gao Q."/>
            <person name="Zheng S."/>
            <person name="Li Y."/>
            <person name="Yu Y."/>
            <person name="Du H."/>
            <person name="Qi M."/>
            <person name="Li Y."/>
            <person name="Yu H."/>
            <person name="Cui Y."/>
            <person name="Wang N."/>
            <person name="Chen C."/>
            <person name="Wu H."/>
            <person name="Zhao Y."/>
            <person name="Zhang J."/>
            <person name="Li Y."/>
            <person name="Zhou W."/>
            <person name="Zhang B."/>
            <person name="Hu W."/>
            <person name="Eijk M."/>
            <person name="Tang J."/>
            <person name="Witsenboer H."/>
            <person name="Zhao S."/>
            <person name="Li Z."/>
            <person name="Zhang A."/>
            <person name="Wang D."/>
            <person name="Liang C."/>
        </authorList>
    </citation>
    <scope>NUCLEOTIDE SEQUENCE [LARGE SCALE GENOMIC DNA]</scope>
    <source>
        <strain evidence="1">cv. G1812</strain>
    </source>
</reference>
<accession>A0A8R7PWV0</accession>
<name>A0A8R7PWV0_TRIUA</name>
<dbReference type="Gramene" id="TuG1812G0300003922.01.T02">
    <property type="protein sequence ID" value="TuG1812G0300003922.01.T02"/>
    <property type="gene ID" value="TuG1812G0300003922.01"/>
</dbReference>